<feature type="signal peptide" evidence="3">
    <location>
        <begin position="1"/>
        <end position="26"/>
    </location>
</feature>
<dbReference type="EMBL" id="JANTYZ010000022">
    <property type="protein sequence ID" value="MCS3866820.1"/>
    <property type="molecule type" value="Genomic_DNA"/>
</dbReference>
<sequence length="190" mass="20738">MMPRLSAALLILSIVALSIGPDSALAQERVLGEEIIEPGIQLTFEAAPQDDVTPYDQNLSEEATDVHLEVLVGWAEDRSVDVPEGVTRGGFVGYLQFFATITNEATGQEKKVDFIPHLTLGDAMHYARNVSLPGAPDDPYTVTVDVRPPSETKMALHESWREAHGTSLFEAQTFTYEELDLAEVAAATRP</sequence>
<evidence type="ECO:0000256" key="1">
    <source>
        <dbReference type="ARBA" id="ARBA00010013"/>
    </source>
</evidence>
<organism evidence="4 5">
    <name type="scientific">Salinibacter ruber</name>
    <dbReference type="NCBI Taxonomy" id="146919"/>
    <lineage>
        <taxon>Bacteria</taxon>
        <taxon>Pseudomonadati</taxon>
        <taxon>Rhodothermota</taxon>
        <taxon>Rhodothermia</taxon>
        <taxon>Rhodothermales</taxon>
        <taxon>Salinibacteraceae</taxon>
        <taxon>Salinibacter</taxon>
    </lineage>
</organism>
<proteinExistence type="inferred from homology"/>
<comment type="similarity">
    <text evidence="1">Belongs to the UPF0423 family.</text>
</comment>
<accession>A0A9X2U4T4</accession>
<comment type="caution">
    <text evidence="4">The sequence shown here is derived from an EMBL/GenBank/DDBJ whole genome shotgun (WGS) entry which is preliminary data.</text>
</comment>
<keyword evidence="2 3" id="KW-0732">Signal</keyword>
<evidence type="ECO:0000256" key="2">
    <source>
        <dbReference type="ARBA" id="ARBA00022729"/>
    </source>
</evidence>
<dbReference type="AlphaFoldDB" id="A0A9X2U4T4"/>
<dbReference type="Gene3D" id="2.60.40.2480">
    <property type="entry name" value="Periplasmic metal-binding protein Tp34-type"/>
    <property type="match status" value="1"/>
</dbReference>
<dbReference type="Pfam" id="PF10634">
    <property type="entry name" value="Iron_transport"/>
    <property type="match status" value="1"/>
</dbReference>
<evidence type="ECO:0000313" key="4">
    <source>
        <dbReference type="EMBL" id="MCS3866820.1"/>
    </source>
</evidence>
<reference evidence="4" key="1">
    <citation type="submission" date="2022-08" db="EMBL/GenBank/DDBJ databases">
        <title>Genomic Encyclopedia of Type Strains, Phase V (KMG-V): Genome sequencing to study the core and pangenomes of soil and plant-associated prokaryotes.</title>
        <authorList>
            <person name="Whitman W."/>
        </authorList>
    </citation>
    <scope>NUCLEOTIDE SEQUENCE</scope>
    <source>
        <strain evidence="4">SP2016B</strain>
    </source>
</reference>
<dbReference type="InterPro" id="IPR038482">
    <property type="entry name" value="Tp34-type_sf"/>
</dbReference>
<protein>
    <submittedName>
        <fullName evidence="4">Uncharacterized protein</fullName>
    </submittedName>
</protein>
<dbReference type="Proteomes" id="UP001155034">
    <property type="component" value="Unassembled WGS sequence"/>
</dbReference>
<evidence type="ECO:0000313" key="5">
    <source>
        <dbReference type="Proteomes" id="UP001155034"/>
    </source>
</evidence>
<evidence type="ECO:0000256" key="3">
    <source>
        <dbReference type="SAM" id="SignalP"/>
    </source>
</evidence>
<dbReference type="RefSeq" id="WP_183959231.1">
    <property type="nucleotide sequence ID" value="NZ_JACIFB010000017.1"/>
</dbReference>
<feature type="chain" id="PRO_5040857280" evidence="3">
    <location>
        <begin position="27"/>
        <end position="190"/>
    </location>
</feature>
<dbReference type="InterPro" id="IPR018470">
    <property type="entry name" value="Metal-bd_Tp34-typ"/>
</dbReference>
<gene>
    <name evidence="4" type="ORF">GGP82_003403</name>
</gene>
<name>A0A9X2U4T4_9BACT</name>